<dbReference type="Pfam" id="PF01121">
    <property type="entry name" value="CoaE"/>
    <property type="match status" value="1"/>
</dbReference>
<dbReference type="GO" id="GO:0015937">
    <property type="term" value="P:coenzyme A biosynthetic process"/>
    <property type="evidence" value="ECO:0007669"/>
    <property type="project" value="InterPro"/>
</dbReference>
<dbReference type="GO" id="GO:0004140">
    <property type="term" value="F:dephospho-CoA kinase activity"/>
    <property type="evidence" value="ECO:0007669"/>
    <property type="project" value="InterPro"/>
</dbReference>
<keyword evidence="2" id="KW-0067">ATP-binding</keyword>
<name>A0A6J6BR44_9ZZZZ</name>
<evidence type="ECO:0000256" key="2">
    <source>
        <dbReference type="ARBA" id="ARBA00022840"/>
    </source>
</evidence>
<reference evidence="3" key="1">
    <citation type="submission" date="2020-05" db="EMBL/GenBank/DDBJ databases">
        <authorList>
            <person name="Chiriac C."/>
            <person name="Salcher M."/>
            <person name="Ghai R."/>
            <person name="Kavagutti S V."/>
        </authorList>
    </citation>
    <scope>NUCLEOTIDE SEQUENCE</scope>
</reference>
<dbReference type="InterPro" id="IPR001977">
    <property type="entry name" value="Depp_CoAkinase"/>
</dbReference>
<organism evidence="3">
    <name type="scientific">freshwater metagenome</name>
    <dbReference type="NCBI Taxonomy" id="449393"/>
    <lineage>
        <taxon>unclassified sequences</taxon>
        <taxon>metagenomes</taxon>
        <taxon>ecological metagenomes</taxon>
    </lineage>
</organism>
<dbReference type="InterPro" id="IPR027417">
    <property type="entry name" value="P-loop_NTPase"/>
</dbReference>
<proteinExistence type="inferred from homology"/>
<dbReference type="PANTHER" id="PTHR10695:SF46">
    <property type="entry name" value="BIFUNCTIONAL COENZYME A SYNTHASE-RELATED"/>
    <property type="match status" value="1"/>
</dbReference>
<dbReference type="SUPFAM" id="SSF52540">
    <property type="entry name" value="P-loop containing nucleoside triphosphate hydrolases"/>
    <property type="match status" value="1"/>
</dbReference>
<evidence type="ECO:0000256" key="1">
    <source>
        <dbReference type="ARBA" id="ARBA00022741"/>
    </source>
</evidence>
<dbReference type="EMBL" id="CAEZSO010000065">
    <property type="protein sequence ID" value="CAB4541446.1"/>
    <property type="molecule type" value="Genomic_DNA"/>
</dbReference>
<keyword evidence="1" id="KW-0547">Nucleotide-binding</keyword>
<dbReference type="AlphaFoldDB" id="A0A6J6BR44"/>
<dbReference type="NCBIfam" id="TIGR00152">
    <property type="entry name" value="dephospho-CoA kinase"/>
    <property type="match status" value="1"/>
</dbReference>
<dbReference type="CDD" id="cd02022">
    <property type="entry name" value="DPCK"/>
    <property type="match status" value="1"/>
</dbReference>
<dbReference type="PANTHER" id="PTHR10695">
    <property type="entry name" value="DEPHOSPHO-COA KINASE-RELATED"/>
    <property type="match status" value="1"/>
</dbReference>
<sequence>MLVVGLTGGVGAGKSTVSDLLADHGAVIVDADAIAHAVVEPGTSGFQQILDAFGDEVLYYDGMLDRKALAALVFRDDAARKQLEGIIHPLVRQQSDLMTALADDDAIVVHDVPLLAETARLEAYDVIVVVDAPEDVRIARLLQSRGWDVPTAQARMNAQASREDRLAIADEVIVNTGDIAELKDQVDQLWQRLVTRRDAA</sequence>
<dbReference type="GO" id="GO:0005524">
    <property type="term" value="F:ATP binding"/>
    <property type="evidence" value="ECO:0007669"/>
    <property type="project" value="UniProtKB-KW"/>
</dbReference>
<dbReference type="NCBIfam" id="NF002879">
    <property type="entry name" value="PRK03333.1"/>
    <property type="match status" value="1"/>
</dbReference>
<accession>A0A6J6BR44</accession>
<protein>
    <submittedName>
        <fullName evidence="3">Unannotated protein</fullName>
    </submittedName>
</protein>
<dbReference type="HAMAP" id="MF_00376">
    <property type="entry name" value="Dephospho_CoA_kinase"/>
    <property type="match status" value="1"/>
</dbReference>
<dbReference type="PROSITE" id="PS51219">
    <property type="entry name" value="DPCK"/>
    <property type="match status" value="1"/>
</dbReference>
<gene>
    <name evidence="3" type="ORF">UFOPK1446_00429</name>
</gene>
<evidence type="ECO:0000313" key="3">
    <source>
        <dbReference type="EMBL" id="CAB4541446.1"/>
    </source>
</evidence>
<dbReference type="Gene3D" id="3.40.50.300">
    <property type="entry name" value="P-loop containing nucleotide triphosphate hydrolases"/>
    <property type="match status" value="1"/>
</dbReference>